<reference evidence="2 3" key="1">
    <citation type="submission" date="2021-06" db="EMBL/GenBank/DDBJ databases">
        <authorList>
            <person name="Kallberg Y."/>
            <person name="Tangrot J."/>
            <person name="Rosling A."/>
        </authorList>
    </citation>
    <scope>NUCLEOTIDE SEQUENCE [LARGE SCALE GENOMIC DNA]</scope>
    <source>
        <strain evidence="2 3">120-4 pot B 10/14</strain>
    </source>
</reference>
<keyword evidence="3" id="KW-1185">Reference proteome</keyword>
<accession>A0ABN7UVI7</accession>
<gene>
    <name evidence="2" type="ORF">GMARGA_LOCUS10367</name>
</gene>
<dbReference type="SUPFAM" id="SSF57701">
    <property type="entry name" value="Zn2/Cys6 DNA-binding domain"/>
    <property type="match status" value="1"/>
</dbReference>
<evidence type="ECO:0000313" key="3">
    <source>
        <dbReference type="Proteomes" id="UP000789901"/>
    </source>
</evidence>
<evidence type="ECO:0000313" key="2">
    <source>
        <dbReference type="EMBL" id="CAG8670017.1"/>
    </source>
</evidence>
<dbReference type="InterPro" id="IPR001138">
    <property type="entry name" value="Zn2Cys6_DnaBD"/>
</dbReference>
<evidence type="ECO:0000259" key="1">
    <source>
        <dbReference type="SMART" id="SM00066"/>
    </source>
</evidence>
<protein>
    <submittedName>
        <fullName evidence="2">33353_t:CDS:1</fullName>
    </submittedName>
</protein>
<dbReference type="SMART" id="SM00066">
    <property type="entry name" value="GAL4"/>
    <property type="match status" value="1"/>
</dbReference>
<dbReference type="EMBL" id="CAJVQB010005791">
    <property type="protein sequence ID" value="CAG8670017.1"/>
    <property type="molecule type" value="Genomic_DNA"/>
</dbReference>
<dbReference type="Proteomes" id="UP000789901">
    <property type="component" value="Unassembled WGS sequence"/>
</dbReference>
<dbReference type="Gene3D" id="4.10.240.10">
    <property type="entry name" value="Zn(2)-C6 fungal-type DNA-binding domain"/>
    <property type="match status" value="1"/>
</dbReference>
<name>A0ABN7UVI7_GIGMA</name>
<dbReference type="CDD" id="cd00067">
    <property type="entry name" value="GAL4"/>
    <property type="match status" value="1"/>
</dbReference>
<comment type="caution">
    <text evidence="2">The sequence shown here is derived from an EMBL/GenBank/DDBJ whole genome shotgun (WGS) entry which is preliminary data.</text>
</comment>
<dbReference type="InterPro" id="IPR036864">
    <property type="entry name" value="Zn2-C6_fun-type_DNA-bd_sf"/>
</dbReference>
<feature type="domain" description="Zn(2)-C6 fungal-type" evidence="1">
    <location>
        <begin position="241"/>
        <end position="284"/>
    </location>
</feature>
<proteinExistence type="predicted"/>
<sequence length="422" mass="48769">MYNEENSPNINNNLSIDWALGFTQDSATFSQDQANNNQPIELFDFTNNHPFIEWNTCITQNDENQINNNLSLEWTTCFTQDQPNTSLLNINDEEITQHCEKQINTLQQQYDAKSVKEDKHQVSLASRRRKRCKTCEGCKTPYINTKQRYCRQENYDVVLKNLNDSEKMGSDYLNELKNYIHCRDISDEKRGNKLLHEQKKTERGEIKFPENEDTYVLPSKINDQAIYSSRSLTELIKKALKLSSKACTNCQQKHAKCSGSAMCKRCTLHNLEFTFIESVKKRGPKTDGRASALTLSGCLHQQSVIVDDVTLYSDFYDPEQVYVLCNFENFFDGTSMLCFMITNPVQGHTLTLSLSGYPQLQSDNTDDVTLYSDSYEEKSPMPFSNGYTMENNNFTDNAYNNNIFFLYDDLFPDNNFIPSFHN</sequence>
<organism evidence="2 3">
    <name type="scientific">Gigaspora margarita</name>
    <dbReference type="NCBI Taxonomy" id="4874"/>
    <lineage>
        <taxon>Eukaryota</taxon>
        <taxon>Fungi</taxon>
        <taxon>Fungi incertae sedis</taxon>
        <taxon>Mucoromycota</taxon>
        <taxon>Glomeromycotina</taxon>
        <taxon>Glomeromycetes</taxon>
        <taxon>Diversisporales</taxon>
        <taxon>Gigasporaceae</taxon>
        <taxon>Gigaspora</taxon>
    </lineage>
</organism>